<accession>A0AAE0XPA2</accession>
<evidence type="ECO:0000313" key="1">
    <source>
        <dbReference type="EMBL" id="KAK3701114.1"/>
    </source>
</evidence>
<protein>
    <submittedName>
        <fullName evidence="1">Uncharacterized protein</fullName>
    </submittedName>
</protein>
<sequence>MASCATRCIQGHLVLARSPFSRVSWPYLAELSLVKIYMLEGSSSARFGIDWTRLGPVFFCPIIPLIMRKTANNQIA</sequence>
<gene>
    <name evidence="1" type="ORF">RRG08_029588</name>
</gene>
<dbReference type="Proteomes" id="UP001283361">
    <property type="component" value="Unassembled WGS sequence"/>
</dbReference>
<organism evidence="1 2">
    <name type="scientific">Elysia crispata</name>
    <name type="common">lettuce slug</name>
    <dbReference type="NCBI Taxonomy" id="231223"/>
    <lineage>
        <taxon>Eukaryota</taxon>
        <taxon>Metazoa</taxon>
        <taxon>Spiralia</taxon>
        <taxon>Lophotrochozoa</taxon>
        <taxon>Mollusca</taxon>
        <taxon>Gastropoda</taxon>
        <taxon>Heterobranchia</taxon>
        <taxon>Euthyneura</taxon>
        <taxon>Panpulmonata</taxon>
        <taxon>Sacoglossa</taxon>
        <taxon>Placobranchoidea</taxon>
        <taxon>Plakobranchidae</taxon>
        <taxon>Elysia</taxon>
    </lineage>
</organism>
<keyword evidence="2" id="KW-1185">Reference proteome</keyword>
<reference evidence="1" key="1">
    <citation type="journal article" date="2023" name="G3 (Bethesda)">
        <title>A reference genome for the long-term kleptoplast-retaining sea slug Elysia crispata morphotype clarki.</title>
        <authorList>
            <person name="Eastman K.E."/>
            <person name="Pendleton A.L."/>
            <person name="Shaikh M.A."/>
            <person name="Suttiyut T."/>
            <person name="Ogas R."/>
            <person name="Tomko P."/>
            <person name="Gavelis G."/>
            <person name="Widhalm J.R."/>
            <person name="Wisecaver J.H."/>
        </authorList>
    </citation>
    <scope>NUCLEOTIDE SEQUENCE</scope>
    <source>
        <strain evidence="1">ECLA1</strain>
    </source>
</reference>
<comment type="caution">
    <text evidence="1">The sequence shown here is derived from an EMBL/GenBank/DDBJ whole genome shotgun (WGS) entry which is preliminary data.</text>
</comment>
<proteinExistence type="predicted"/>
<evidence type="ECO:0000313" key="2">
    <source>
        <dbReference type="Proteomes" id="UP001283361"/>
    </source>
</evidence>
<dbReference type="AlphaFoldDB" id="A0AAE0XPA2"/>
<dbReference type="EMBL" id="JAWDGP010007897">
    <property type="protein sequence ID" value="KAK3701114.1"/>
    <property type="molecule type" value="Genomic_DNA"/>
</dbReference>
<name>A0AAE0XPA2_9GAST</name>